<evidence type="ECO:0000313" key="4">
    <source>
        <dbReference type="Proteomes" id="UP001597145"/>
    </source>
</evidence>
<comment type="caution">
    <text evidence="3">The sequence shown here is derived from an EMBL/GenBank/DDBJ whole genome shotgun (WGS) entry which is preliminary data.</text>
</comment>
<dbReference type="EMBL" id="JBHUCP010000001">
    <property type="protein sequence ID" value="MFD1527867.1"/>
    <property type="molecule type" value="Genomic_DNA"/>
</dbReference>
<comment type="similarity">
    <text evidence="1 2">Belongs to the phD/YefM antitoxin family.</text>
</comment>
<dbReference type="RefSeq" id="WP_343971775.1">
    <property type="nucleotide sequence ID" value="NZ_BAAAJG010000003.1"/>
</dbReference>
<dbReference type="Proteomes" id="UP001597145">
    <property type="component" value="Unassembled WGS sequence"/>
</dbReference>
<dbReference type="InterPro" id="IPR036165">
    <property type="entry name" value="YefM-like_sf"/>
</dbReference>
<comment type="function">
    <text evidence="2">Antitoxin component of a type II toxin-antitoxin (TA) system.</text>
</comment>
<dbReference type="InterPro" id="IPR006442">
    <property type="entry name" value="Antitoxin_Phd/YefM"/>
</dbReference>
<accession>A0ABW4FCD3</accession>
<name>A0ABW4FCD3_9PSEU</name>
<dbReference type="Pfam" id="PF02604">
    <property type="entry name" value="PhdYeFM_antitox"/>
    <property type="match status" value="1"/>
</dbReference>
<sequence>MVELSASEAARRFSAVLDGAEDGETYVITRGGRRVAMIVPAPRANGGAVVDVFRRWQGQLVLDDDFADAVATAGEAPAELDADPWRV</sequence>
<gene>
    <name evidence="3" type="ORF">ACFSCY_00240</name>
</gene>
<evidence type="ECO:0000256" key="1">
    <source>
        <dbReference type="ARBA" id="ARBA00009981"/>
    </source>
</evidence>
<dbReference type="SUPFAM" id="SSF143120">
    <property type="entry name" value="YefM-like"/>
    <property type="match status" value="1"/>
</dbReference>
<dbReference type="Gene3D" id="3.40.1620.10">
    <property type="entry name" value="YefM-like domain"/>
    <property type="match status" value="1"/>
</dbReference>
<protein>
    <recommendedName>
        <fullName evidence="2">Antitoxin</fullName>
    </recommendedName>
</protein>
<dbReference type="NCBIfam" id="TIGR01552">
    <property type="entry name" value="phd_fam"/>
    <property type="match status" value="1"/>
</dbReference>
<reference evidence="4" key="1">
    <citation type="journal article" date="2019" name="Int. J. Syst. Evol. Microbiol.">
        <title>The Global Catalogue of Microorganisms (GCM) 10K type strain sequencing project: providing services to taxonomists for standard genome sequencing and annotation.</title>
        <authorList>
            <consortium name="The Broad Institute Genomics Platform"/>
            <consortium name="The Broad Institute Genome Sequencing Center for Infectious Disease"/>
            <person name="Wu L."/>
            <person name="Ma J."/>
        </authorList>
    </citation>
    <scope>NUCLEOTIDE SEQUENCE [LARGE SCALE GENOMIC DNA]</scope>
    <source>
        <strain evidence="4">JCM 12165</strain>
    </source>
</reference>
<evidence type="ECO:0000313" key="3">
    <source>
        <dbReference type="EMBL" id="MFD1527867.1"/>
    </source>
</evidence>
<evidence type="ECO:0000256" key="2">
    <source>
        <dbReference type="RuleBase" id="RU362080"/>
    </source>
</evidence>
<keyword evidence="4" id="KW-1185">Reference proteome</keyword>
<proteinExistence type="inferred from homology"/>
<organism evidence="3 4">
    <name type="scientific">Pseudonocardia aurantiaca</name>
    <dbReference type="NCBI Taxonomy" id="75290"/>
    <lineage>
        <taxon>Bacteria</taxon>
        <taxon>Bacillati</taxon>
        <taxon>Actinomycetota</taxon>
        <taxon>Actinomycetes</taxon>
        <taxon>Pseudonocardiales</taxon>
        <taxon>Pseudonocardiaceae</taxon>
        <taxon>Pseudonocardia</taxon>
    </lineage>
</organism>